<dbReference type="Proteomes" id="UP000245590">
    <property type="component" value="Unassembled WGS sequence"/>
</dbReference>
<feature type="compositionally biased region" description="Pro residues" evidence="1">
    <location>
        <begin position="1"/>
        <end position="10"/>
    </location>
</feature>
<dbReference type="Pfam" id="PF10633">
    <property type="entry name" value="NPCBM_assoc"/>
    <property type="match status" value="1"/>
</dbReference>
<keyword evidence="4" id="KW-1185">Reference proteome</keyword>
<evidence type="ECO:0000256" key="1">
    <source>
        <dbReference type="SAM" id="MobiDB-lite"/>
    </source>
</evidence>
<sequence length="357" mass="36609">MNPMRTPAPTPSRTDDRPAAATLPATSTNRVLALRRIPQTILLALALVLGAAVPALAASQTPRQIDAQVSMVDLAEQDSIQTLSVTITNSSREAMTGTTITLHGPEGWTTSPEAITVAKRIQPGSRVTRTFDVRVPTLRDGFHSYTFTADIAYTGGDGHGSITGERVQTSGEPIASLAAARNNVGTTSLAQRAAGEFDGEGNSFSDAALKKEGVSRGSEIEGAGATFTWPDLGPAAKDNVVAQGQAISVDGSGSALALLASGSGLNAAGTVTVYYTDGTTSTGSLAVPNWTGVGAGVDTAEEVVASAGRNTPDGYANQDGTYRLYAVGVPLDSGKEIEAVQLPANATIHVFDLQIVG</sequence>
<gene>
    <name evidence="3" type="ORF">DEO23_06495</name>
</gene>
<reference evidence="3 4" key="1">
    <citation type="submission" date="2018-05" db="EMBL/GenBank/DDBJ databases">
        <title>Brachybacterium sp. M1HQ-2T, whole genome shotgun sequence.</title>
        <authorList>
            <person name="Tuo L."/>
        </authorList>
    </citation>
    <scope>NUCLEOTIDE SEQUENCE [LARGE SCALE GENOMIC DNA]</scope>
    <source>
        <strain evidence="3 4">M1HQ-2</strain>
    </source>
</reference>
<dbReference type="InterPro" id="IPR018905">
    <property type="entry name" value="A-galactase_NEW3"/>
</dbReference>
<organism evidence="3 4">
    <name type="scientific">Brachybacterium endophyticum</name>
    <dbReference type="NCBI Taxonomy" id="2182385"/>
    <lineage>
        <taxon>Bacteria</taxon>
        <taxon>Bacillati</taxon>
        <taxon>Actinomycetota</taxon>
        <taxon>Actinomycetes</taxon>
        <taxon>Micrococcales</taxon>
        <taxon>Dermabacteraceae</taxon>
        <taxon>Brachybacterium</taxon>
    </lineage>
</organism>
<name>A0A2U2RL44_9MICO</name>
<dbReference type="AlphaFoldDB" id="A0A2U2RL44"/>
<proteinExistence type="predicted"/>
<protein>
    <recommendedName>
        <fullName evidence="2">Alpha-galactosidase NEW3 domain-containing protein</fullName>
    </recommendedName>
</protein>
<feature type="region of interest" description="Disordered" evidence="1">
    <location>
        <begin position="1"/>
        <end position="20"/>
    </location>
</feature>
<accession>A0A2U2RL44</accession>
<evidence type="ECO:0000313" key="4">
    <source>
        <dbReference type="Proteomes" id="UP000245590"/>
    </source>
</evidence>
<comment type="caution">
    <text evidence="3">The sequence shown here is derived from an EMBL/GenBank/DDBJ whole genome shotgun (WGS) entry which is preliminary data.</text>
</comment>
<dbReference type="EMBL" id="QFKX01000002">
    <property type="protein sequence ID" value="PWH06597.1"/>
    <property type="molecule type" value="Genomic_DNA"/>
</dbReference>
<feature type="domain" description="Alpha-galactosidase NEW3" evidence="2">
    <location>
        <begin position="76"/>
        <end position="152"/>
    </location>
</feature>
<evidence type="ECO:0000259" key="2">
    <source>
        <dbReference type="Pfam" id="PF10633"/>
    </source>
</evidence>
<evidence type="ECO:0000313" key="3">
    <source>
        <dbReference type="EMBL" id="PWH06597.1"/>
    </source>
</evidence>